<keyword evidence="9" id="KW-1185">Reference proteome</keyword>
<dbReference type="SUPFAM" id="SSF56112">
    <property type="entry name" value="Protein kinase-like (PK-like)"/>
    <property type="match status" value="1"/>
</dbReference>
<keyword evidence="3 7" id="KW-0812">Transmembrane</keyword>
<feature type="transmembrane region" description="Helical" evidence="7">
    <location>
        <begin position="709"/>
        <end position="733"/>
    </location>
</feature>
<feature type="compositionally biased region" description="Basic and acidic residues" evidence="6">
    <location>
        <begin position="13"/>
        <end position="24"/>
    </location>
</feature>
<gene>
    <name evidence="8" type="ORF">P8A18_23140</name>
</gene>
<dbReference type="Pfam" id="PF03706">
    <property type="entry name" value="LPG_synthase_TM"/>
    <property type="match status" value="1"/>
</dbReference>
<dbReference type="Proteomes" id="UP001239522">
    <property type="component" value="Chromosome"/>
</dbReference>
<dbReference type="RefSeq" id="WP_306057245.1">
    <property type="nucleotide sequence ID" value="NZ_CP120997.1"/>
</dbReference>
<evidence type="ECO:0000313" key="8">
    <source>
        <dbReference type="EMBL" id="WLQ36148.1"/>
    </source>
</evidence>
<accession>A0ABY9HQ69</accession>
<organism evidence="8 9">
    <name type="scientific">Streptomyces castrisilvae</name>
    <dbReference type="NCBI Taxonomy" id="3033811"/>
    <lineage>
        <taxon>Bacteria</taxon>
        <taxon>Bacillati</taxon>
        <taxon>Actinomycetota</taxon>
        <taxon>Actinomycetes</taxon>
        <taxon>Kitasatosporales</taxon>
        <taxon>Streptomycetaceae</taxon>
        <taxon>Streptomyces</taxon>
    </lineage>
</organism>
<feature type="transmembrane region" description="Helical" evidence="7">
    <location>
        <begin position="753"/>
        <end position="772"/>
    </location>
</feature>
<feature type="transmembrane region" description="Helical" evidence="7">
    <location>
        <begin position="881"/>
        <end position="903"/>
    </location>
</feature>
<feature type="transmembrane region" description="Helical" evidence="7">
    <location>
        <begin position="833"/>
        <end position="850"/>
    </location>
</feature>
<feature type="transmembrane region" description="Helical" evidence="7">
    <location>
        <begin position="639"/>
        <end position="664"/>
    </location>
</feature>
<feature type="transmembrane region" description="Helical" evidence="7">
    <location>
        <begin position="608"/>
        <end position="627"/>
    </location>
</feature>
<dbReference type="InterPro" id="IPR022791">
    <property type="entry name" value="L-PG_synthase/AglD"/>
</dbReference>
<feature type="compositionally biased region" description="Basic and acidic residues" evidence="6">
    <location>
        <begin position="555"/>
        <end position="564"/>
    </location>
</feature>
<dbReference type="EMBL" id="CP120997">
    <property type="protein sequence ID" value="WLQ36148.1"/>
    <property type="molecule type" value="Genomic_DNA"/>
</dbReference>
<sequence length="912" mass="96922">MQPPKAADDASDAEPRPDKARQDPGTDAEGSSGHLAGSTLSTSEEALTERVSGDEPLLPARVHRPSDLLRLLIGVLAVVVLFSVAAFAHGTTTGLEQDINKGTGQAPDLLIKLAGLVSSIAVLLVPVAFAIERLIKRDGLRIADGVLAAVLAHGVTLATDLWVAKSASGTVQDALTQPTPGDAVTDPVHGYLAPVIAYMTAVGMARRPRWRVVLWVVLLLDAFAMLVGGYTTPFSIVLTVLIGWTVAYGTLYAVGSPNVRPTGQHLMAGLRHVGFRPVTAMRAEDAPDSGDQSDRGRRYLVSLEDGPPLDVTVVDREQQAQGFFYRVWRRLTLRGITQRRSIQSLRQALEQEALLAYAAIAAGANAPKLIATSELGPDAVMLVYEHIGGRSLDALEDAEITDAVVRGAWHQVKALQSRRIAHRRLTGDAILVDRFGKVFVTDLRGGEIAAGDLVLRMDVAQLLTTTGLRVGPERAVAAALAVLGPDAVADSLPLLQPIALSRSTRAHLRRLARERSQREREAVLDASDAAKRAKAEGAELPDEGDAGRKAVRKSLRTEKQAEKRAMDDALEEAREEDLLSQIRREVLLIRPQAPVEPVRLERIKPRTLFSFIAGAIAAYFLISQVTQADFGAVVEQAEWGWVAAAVGFSALSYVAAAMSLLGFVPERVSFGRTVLAQVAGSFVKIVAPAAVGGVALNTRFLQRSGVRPGLAVASVGASQLFGLGCHILLLGAFGYLTGTEKTPSSLTPSRTVIAGLLTVAVLVLVVTAIPFLRKFVVTRVRSLFAGVVPRMLDVVQRPQKLLTGIGGMLLLTGVFVMCLDASIRAFSGPDTPHLSYASIAVVFLAGNALGSAAPTPGGMGAVEGALTLGLIAVGLPKEVAAPAVLLFRLMTLWLPVLPGWLCFNHLTRKGEI</sequence>
<evidence type="ECO:0000256" key="2">
    <source>
        <dbReference type="ARBA" id="ARBA00022475"/>
    </source>
</evidence>
<feature type="transmembrane region" description="Helical" evidence="7">
    <location>
        <begin position="68"/>
        <end position="89"/>
    </location>
</feature>
<keyword evidence="2" id="KW-1003">Cell membrane</keyword>
<evidence type="ECO:0000256" key="1">
    <source>
        <dbReference type="ARBA" id="ARBA00004651"/>
    </source>
</evidence>
<evidence type="ECO:0000256" key="3">
    <source>
        <dbReference type="ARBA" id="ARBA00022692"/>
    </source>
</evidence>
<keyword evidence="4 7" id="KW-1133">Transmembrane helix</keyword>
<feature type="transmembrane region" description="Helical" evidence="7">
    <location>
        <begin position="857"/>
        <end position="875"/>
    </location>
</feature>
<reference evidence="8 9" key="1">
    <citation type="submission" date="2023-03" db="EMBL/GenBank/DDBJ databases">
        <title>Isolation and description of six Streptomyces strains from soil environments, able to metabolize different microbial glucans.</title>
        <authorList>
            <person name="Widen T."/>
            <person name="Larsbrink J."/>
        </authorList>
    </citation>
    <scope>NUCLEOTIDE SEQUENCE [LARGE SCALE GENOMIC DNA]</scope>
    <source>
        <strain evidence="8 9">Mut1</strain>
    </source>
</reference>
<feature type="transmembrane region" description="Helical" evidence="7">
    <location>
        <begin position="109"/>
        <end position="130"/>
    </location>
</feature>
<feature type="region of interest" description="Disordered" evidence="6">
    <location>
        <begin position="519"/>
        <end position="564"/>
    </location>
</feature>
<dbReference type="PANTHER" id="PTHR39087">
    <property type="entry name" value="UPF0104 MEMBRANE PROTEIN MJ1595"/>
    <property type="match status" value="1"/>
</dbReference>
<evidence type="ECO:0000256" key="7">
    <source>
        <dbReference type="SAM" id="Phobius"/>
    </source>
</evidence>
<protein>
    <submittedName>
        <fullName evidence="8">Lysylphosphatidylglycerol synthase domain-containing protein</fullName>
    </submittedName>
</protein>
<proteinExistence type="predicted"/>
<evidence type="ECO:0000256" key="4">
    <source>
        <dbReference type="ARBA" id="ARBA00022989"/>
    </source>
</evidence>
<dbReference type="InterPro" id="IPR011009">
    <property type="entry name" value="Kinase-like_dom_sf"/>
</dbReference>
<evidence type="ECO:0000256" key="6">
    <source>
        <dbReference type="SAM" id="MobiDB-lite"/>
    </source>
</evidence>
<comment type="subcellular location">
    <subcellularLocation>
        <location evidence="1">Cell membrane</location>
        <topology evidence="1">Multi-pass membrane protein</topology>
    </subcellularLocation>
</comment>
<feature type="transmembrane region" description="Helical" evidence="7">
    <location>
        <begin position="188"/>
        <end position="205"/>
    </location>
</feature>
<evidence type="ECO:0000313" key="9">
    <source>
        <dbReference type="Proteomes" id="UP001239522"/>
    </source>
</evidence>
<name>A0ABY9HQ69_9ACTN</name>
<feature type="transmembrane region" description="Helical" evidence="7">
    <location>
        <begin position="142"/>
        <end position="163"/>
    </location>
</feature>
<feature type="transmembrane region" description="Helical" evidence="7">
    <location>
        <begin position="236"/>
        <end position="254"/>
    </location>
</feature>
<feature type="compositionally biased region" description="Basic and acidic residues" evidence="6">
    <location>
        <begin position="519"/>
        <end position="537"/>
    </location>
</feature>
<feature type="transmembrane region" description="Helical" evidence="7">
    <location>
        <begin position="212"/>
        <end position="230"/>
    </location>
</feature>
<evidence type="ECO:0000256" key="5">
    <source>
        <dbReference type="ARBA" id="ARBA00023136"/>
    </source>
</evidence>
<feature type="transmembrane region" description="Helical" evidence="7">
    <location>
        <begin position="801"/>
        <end position="827"/>
    </location>
</feature>
<dbReference type="PANTHER" id="PTHR39087:SF2">
    <property type="entry name" value="UPF0104 MEMBRANE PROTEIN MJ1595"/>
    <property type="match status" value="1"/>
</dbReference>
<feature type="region of interest" description="Disordered" evidence="6">
    <location>
        <begin position="1"/>
        <end position="52"/>
    </location>
</feature>
<keyword evidence="5 7" id="KW-0472">Membrane</keyword>